<dbReference type="STRING" id="31234.E3LD82"/>
<proteinExistence type="predicted"/>
<organism evidence="3">
    <name type="scientific">Caenorhabditis remanei</name>
    <name type="common">Caenorhabditis vulgaris</name>
    <dbReference type="NCBI Taxonomy" id="31234"/>
    <lineage>
        <taxon>Eukaryota</taxon>
        <taxon>Metazoa</taxon>
        <taxon>Ecdysozoa</taxon>
        <taxon>Nematoda</taxon>
        <taxon>Chromadorea</taxon>
        <taxon>Rhabditida</taxon>
        <taxon>Rhabditina</taxon>
        <taxon>Rhabditomorpha</taxon>
        <taxon>Rhabditoidea</taxon>
        <taxon>Rhabditidae</taxon>
        <taxon>Peloderinae</taxon>
        <taxon>Caenorhabditis</taxon>
    </lineage>
</organism>
<evidence type="ECO:0000313" key="3">
    <source>
        <dbReference type="Proteomes" id="UP000008281"/>
    </source>
</evidence>
<dbReference type="EMBL" id="DS268407">
    <property type="protein sequence ID" value="EFO82915.1"/>
    <property type="molecule type" value="Genomic_DNA"/>
</dbReference>
<accession>E3LD82</accession>
<evidence type="ECO:0000313" key="2">
    <source>
        <dbReference type="EMBL" id="EFO82915.1"/>
    </source>
</evidence>
<dbReference type="InParanoid" id="E3LD82"/>
<feature type="signal peptide" evidence="1">
    <location>
        <begin position="1"/>
        <end position="22"/>
    </location>
</feature>
<keyword evidence="3" id="KW-1185">Reference proteome</keyword>
<feature type="chain" id="PRO_5003174263" evidence="1">
    <location>
        <begin position="23"/>
        <end position="93"/>
    </location>
</feature>
<keyword evidence="1" id="KW-0732">Signal</keyword>
<gene>
    <name evidence="2" type="ORF">CRE_00577</name>
</gene>
<sequence length="93" mass="10049">MMNIKETFIVLLGMQFAFNVICVKDAANGTLVDDIAQKLLSYQPSQENITNIAAQESKSNNNTSETDEGSVNICSCASLRYDLCVFSFSAAAA</sequence>
<dbReference type="Proteomes" id="UP000008281">
    <property type="component" value="Unassembled WGS sequence"/>
</dbReference>
<dbReference type="AlphaFoldDB" id="E3LD82"/>
<name>E3LD82_CAERE</name>
<dbReference type="HOGENOM" id="CLU_2401713_0_0_1"/>
<evidence type="ECO:0000256" key="1">
    <source>
        <dbReference type="SAM" id="SignalP"/>
    </source>
</evidence>
<protein>
    <submittedName>
        <fullName evidence="2">Uncharacterized protein</fullName>
    </submittedName>
</protein>
<reference evidence="2" key="1">
    <citation type="submission" date="2007-07" db="EMBL/GenBank/DDBJ databases">
        <title>PCAP assembly of the Caenorhabditis remanei genome.</title>
        <authorList>
            <consortium name="The Caenorhabditis remanei Sequencing Consortium"/>
            <person name="Wilson R.K."/>
        </authorList>
    </citation>
    <scope>NUCLEOTIDE SEQUENCE [LARGE SCALE GENOMIC DNA]</scope>
    <source>
        <strain evidence="2">PB4641</strain>
    </source>
</reference>